<evidence type="ECO:0000259" key="2">
    <source>
        <dbReference type="SMART" id="SM00597"/>
    </source>
</evidence>
<dbReference type="Pfam" id="PF14291">
    <property type="entry name" value="DUF4371"/>
    <property type="match status" value="1"/>
</dbReference>
<proteinExistence type="predicted"/>
<dbReference type="Pfam" id="PF05699">
    <property type="entry name" value="Dimer_Tnp_hAT"/>
    <property type="match status" value="1"/>
</dbReference>
<feature type="compositionally biased region" description="Polar residues" evidence="1">
    <location>
        <begin position="17"/>
        <end position="28"/>
    </location>
</feature>
<dbReference type="SUPFAM" id="SSF53098">
    <property type="entry name" value="Ribonuclease H-like"/>
    <property type="match status" value="1"/>
</dbReference>
<dbReference type="Proteomes" id="UP001153636">
    <property type="component" value="Chromosome 15"/>
</dbReference>
<protein>
    <recommendedName>
        <fullName evidence="2">TTF-type domain-containing protein</fullName>
    </recommendedName>
</protein>
<feature type="domain" description="TTF-type" evidence="2">
    <location>
        <begin position="132"/>
        <end position="228"/>
    </location>
</feature>
<evidence type="ECO:0000313" key="3">
    <source>
        <dbReference type="EMBL" id="CAH1103847.1"/>
    </source>
</evidence>
<dbReference type="EMBL" id="OV651827">
    <property type="protein sequence ID" value="CAH1103847.1"/>
    <property type="molecule type" value="Genomic_DNA"/>
</dbReference>
<organism evidence="3 4">
    <name type="scientific">Psylliodes chrysocephalus</name>
    <dbReference type="NCBI Taxonomy" id="3402493"/>
    <lineage>
        <taxon>Eukaryota</taxon>
        <taxon>Metazoa</taxon>
        <taxon>Ecdysozoa</taxon>
        <taxon>Arthropoda</taxon>
        <taxon>Hexapoda</taxon>
        <taxon>Insecta</taxon>
        <taxon>Pterygota</taxon>
        <taxon>Neoptera</taxon>
        <taxon>Endopterygota</taxon>
        <taxon>Coleoptera</taxon>
        <taxon>Polyphaga</taxon>
        <taxon>Cucujiformia</taxon>
        <taxon>Chrysomeloidea</taxon>
        <taxon>Chrysomelidae</taxon>
        <taxon>Galerucinae</taxon>
        <taxon>Alticini</taxon>
        <taxon>Psylliodes</taxon>
    </lineage>
</organism>
<evidence type="ECO:0000256" key="1">
    <source>
        <dbReference type="SAM" id="MobiDB-lite"/>
    </source>
</evidence>
<dbReference type="InterPro" id="IPR025398">
    <property type="entry name" value="DUF4371"/>
</dbReference>
<dbReference type="PANTHER" id="PTHR46289">
    <property type="entry name" value="52 KDA REPRESSOR OF THE INHIBITOR OF THE PROTEIN KINASE-LIKE PROTEIN-RELATED"/>
    <property type="match status" value="1"/>
</dbReference>
<dbReference type="InterPro" id="IPR006580">
    <property type="entry name" value="Znf_TTF"/>
</dbReference>
<dbReference type="OrthoDB" id="6601747at2759"/>
<gene>
    <name evidence="3" type="ORF">PSYICH_LOCUS4965</name>
</gene>
<feature type="region of interest" description="Disordered" evidence="1">
    <location>
        <begin position="1"/>
        <end position="62"/>
    </location>
</feature>
<dbReference type="InterPro" id="IPR012337">
    <property type="entry name" value="RNaseH-like_sf"/>
</dbReference>
<dbReference type="InterPro" id="IPR008906">
    <property type="entry name" value="HATC_C_dom"/>
</dbReference>
<dbReference type="GO" id="GO:0046983">
    <property type="term" value="F:protein dimerization activity"/>
    <property type="evidence" value="ECO:0007669"/>
    <property type="project" value="InterPro"/>
</dbReference>
<reference evidence="3" key="1">
    <citation type="submission" date="2022-01" db="EMBL/GenBank/DDBJ databases">
        <authorList>
            <person name="King R."/>
        </authorList>
    </citation>
    <scope>NUCLEOTIDE SEQUENCE</scope>
</reference>
<keyword evidence="4" id="KW-1185">Reference proteome</keyword>
<evidence type="ECO:0000313" key="4">
    <source>
        <dbReference type="Proteomes" id="UP001153636"/>
    </source>
</evidence>
<name>A0A9P0CSE4_9CUCU</name>
<dbReference type="AlphaFoldDB" id="A0A9P0CSE4"/>
<dbReference type="InterPro" id="IPR052958">
    <property type="entry name" value="IFN-induced_PKR_regulator"/>
</dbReference>
<sequence>MDIRKYFSTKRARSCSPGPSASTQQCSQAKKAEMSSEMLSPGSDSKEDTHQEGQSQNTPRAVTLGEVQVSEQSTDMKNNTSNFMDLTSIVDPMDIGNFIGNKAIASEILLTLLKSPWTPPPSYNFKNDVGDSKRPFTYSWLNTYSSWLAYSAKEKGALCKMCVVFKPTVSRGFQGAFITTSFRKYKNFIEAMKKHLNSSWHKESLVKCENFKKVKEGKTLEIAQLLDEKKRQEIEKNRKILSSIVKSIVFCGTHNLPLRGKTLKSGVFFDLLAFRVDSGDVALGKHLKNPNSRKGIYISPIIQNELIDIAGKLLKTKVISNVIRNGYFSVLADETSDISGIEQLSIGLRYFDKESQKVREDFIGFEPLSAMDANSIAKVILDTLKSSGLDLNNLVGQGYDGCSVMAGKENGVAARICQMYPKAQFFHCASHKLNLVLHDLNAVADVRNAIGIIKNVIKFFRDSPLRRVLIPNIPMLCETRWSEKHKSIRIFSEKYINIVNALSQLCSFGNSNTRQLSNQLLYSLKNSNFIVSLYVIAKYSVILEPLTNILQGVDINRQDVRRHVAKILDLFMHHRSMAKEQFSSIFSSALTTANELDVEIKIPRLASRQTHRANYNITEGDDSIEEYFRVSIFIPYLDSLISSLKSRFDTNLKSDVTLEKLHPNHIKKCDRTDLRDITENLNEFYLIDASHEIELWQSYFANKDCGNLTFMEVLLDSYNISFFPAITTLINIFLTLPSTTCTVERSFSTLRKVKTWLRATTCEDRLNGLCMLSIHKDLTDQEHFVQEIINKFGENPRKIQFLFES</sequence>
<accession>A0A9P0CSE4</accession>
<dbReference type="SMART" id="SM00597">
    <property type="entry name" value="ZnF_TTF"/>
    <property type="match status" value="1"/>
</dbReference>
<dbReference type="PANTHER" id="PTHR46289:SF17">
    <property type="entry name" value="HAT C-TERMINAL DIMERISATION DOMAIN-CONTAINING PROTEIN"/>
    <property type="match status" value="1"/>
</dbReference>